<dbReference type="AlphaFoldDB" id="A0A382GF41"/>
<dbReference type="EMBL" id="UINC01054932">
    <property type="protein sequence ID" value="SVB73237.1"/>
    <property type="molecule type" value="Genomic_DNA"/>
</dbReference>
<evidence type="ECO:0000256" key="2">
    <source>
        <dbReference type="ARBA" id="ARBA00023008"/>
    </source>
</evidence>
<dbReference type="PANTHER" id="PTHR12151">
    <property type="entry name" value="ELECTRON TRANSPORT PROTIN SCO1/SENC FAMILY MEMBER"/>
    <property type="match status" value="1"/>
</dbReference>
<keyword evidence="2" id="KW-0186">Copper</keyword>
<dbReference type="InterPro" id="IPR036249">
    <property type="entry name" value="Thioredoxin-like_sf"/>
</dbReference>
<name>A0A382GF41_9ZZZZ</name>
<evidence type="ECO:0000256" key="1">
    <source>
        <dbReference type="ARBA" id="ARBA00010996"/>
    </source>
</evidence>
<dbReference type="CDD" id="cd02968">
    <property type="entry name" value="SCO"/>
    <property type="match status" value="1"/>
</dbReference>
<organism evidence="4">
    <name type="scientific">marine metagenome</name>
    <dbReference type="NCBI Taxonomy" id="408172"/>
    <lineage>
        <taxon>unclassified sequences</taxon>
        <taxon>metagenomes</taxon>
        <taxon>ecological metagenomes</taxon>
    </lineage>
</organism>
<dbReference type="PROSITE" id="PS51352">
    <property type="entry name" value="THIOREDOXIN_2"/>
    <property type="match status" value="1"/>
</dbReference>
<dbReference type="Pfam" id="PF02630">
    <property type="entry name" value="SCO1-SenC"/>
    <property type="match status" value="1"/>
</dbReference>
<feature type="non-terminal residue" evidence="4">
    <location>
        <position position="1"/>
    </location>
</feature>
<dbReference type="InterPro" id="IPR003782">
    <property type="entry name" value="SCO1/SenC"/>
</dbReference>
<gene>
    <name evidence="4" type="ORF">METZ01_LOCUS226091</name>
</gene>
<evidence type="ECO:0000313" key="4">
    <source>
        <dbReference type="EMBL" id="SVB73237.1"/>
    </source>
</evidence>
<proteinExistence type="inferred from homology"/>
<sequence length="164" mass="18021">PRNISNFRLETDAGEIDNDALVGCWTIVSFGFLNCPDICPTSLSQLSALSTRLEEVNFENDMAYVFVSVDPSRDSIGEIGNYVRHFSPSFLGATGTAEQLKGLARDLGVQFKVTPGSDEYAVAHSVTFSIIDPEGTFRGRFRPGFNVANFVHDFTSKLKPGYQL</sequence>
<dbReference type="InterPro" id="IPR013766">
    <property type="entry name" value="Thioredoxin_domain"/>
</dbReference>
<accession>A0A382GF41</accession>
<reference evidence="4" key="1">
    <citation type="submission" date="2018-05" db="EMBL/GenBank/DDBJ databases">
        <authorList>
            <person name="Lanie J.A."/>
            <person name="Ng W.-L."/>
            <person name="Kazmierczak K.M."/>
            <person name="Andrzejewski T.M."/>
            <person name="Davidsen T.M."/>
            <person name="Wayne K.J."/>
            <person name="Tettelin H."/>
            <person name="Glass J.I."/>
            <person name="Rusch D."/>
            <person name="Podicherti R."/>
            <person name="Tsui H.-C.T."/>
            <person name="Winkler M.E."/>
        </authorList>
    </citation>
    <scope>NUCLEOTIDE SEQUENCE</scope>
</reference>
<dbReference type="Gene3D" id="3.40.30.10">
    <property type="entry name" value="Glutaredoxin"/>
    <property type="match status" value="1"/>
</dbReference>
<comment type="similarity">
    <text evidence="1">Belongs to the SCO1/2 family.</text>
</comment>
<protein>
    <recommendedName>
        <fullName evidence="3">Thioredoxin domain-containing protein</fullName>
    </recommendedName>
</protein>
<evidence type="ECO:0000259" key="3">
    <source>
        <dbReference type="PROSITE" id="PS51352"/>
    </source>
</evidence>
<feature type="domain" description="Thioredoxin" evidence="3">
    <location>
        <begin position="1"/>
        <end position="160"/>
    </location>
</feature>
<dbReference type="PANTHER" id="PTHR12151:SF25">
    <property type="entry name" value="LINALOOL DEHYDRATASE_ISOMERASE DOMAIN-CONTAINING PROTEIN"/>
    <property type="match status" value="1"/>
</dbReference>
<dbReference type="SUPFAM" id="SSF52833">
    <property type="entry name" value="Thioredoxin-like"/>
    <property type="match status" value="1"/>
</dbReference>